<keyword evidence="2" id="KW-0479">Metal-binding</keyword>
<feature type="compositionally biased region" description="Low complexity" evidence="8">
    <location>
        <begin position="123"/>
        <end position="137"/>
    </location>
</feature>
<dbReference type="GO" id="GO:0006878">
    <property type="term" value="P:intracellular copper ion homeostasis"/>
    <property type="evidence" value="ECO:0007669"/>
    <property type="project" value="TreeGrafter"/>
</dbReference>
<dbReference type="InterPro" id="IPR001083">
    <property type="entry name" value="Cu_fist_DNA-bd_dom"/>
</dbReference>
<dbReference type="SUPFAM" id="SSF57879">
    <property type="entry name" value="Zinc domain conserved in yeast copper-regulated transcription factors"/>
    <property type="match status" value="1"/>
</dbReference>
<evidence type="ECO:0000256" key="6">
    <source>
        <dbReference type="ARBA" id="ARBA00023163"/>
    </source>
</evidence>
<keyword evidence="3" id="KW-0862">Zinc</keyword>
<dbReference type="AlphaFoldDB" id="A0A2X0KNC1"/>
<dbReference type="Pfam" id="PF00649">
    <property type="entry name" value="Copper-fist"/>
    <property type="match status" value="1"/>
</dbReference>
<dbReference type="PANTHER" id="PTHR28088:SF9">
    <property type="entry name" value="TRANSCRIPTION FACTOR GRISEA, PUTATIVE (AFU_ORTHOLOGUE AFUA_1G13190)-RELATED"/>
    <property type="match status" value="1"/>
</dbReference>
<evidence type="ECO:0000256" key="8">
    <source>
        <dbReference type="SAM" id="MobiDB-lite"/>
    </source>
</evidence>
<evidence type="ECO:0000256" key="4">
    <source>
        <dbReference type="ARBA" id="ARBA00023008"/>
    </source>
</evidence>
<dbReference type="GO" id="GO:0006879">
    <property type="term" value="P:intracellular iron ion homeostasis"/>
    <property type="evidence" value="ECO:0007669"/>
    <property type="project" value="TreeGrafter"/>
</dbReference>
<evidence type="ECO:0000256" key="7">
    <source>
        <dbReference type="ARBA" id="ARBA00023242"/>
    </source>
</evidence>
<dbReference type="InterPro" id="IPR051763">
    <property type="entry name" value="Copper_Homeo_Regul"/>
</dbReference>
<dbReference type="GO" id="GO:0005634">
    <property type="term" value="C:nucleus"/>
    <property type="evidence" value="ECO:0007669"/>
    <property type="project" value="UniProtKB-SubCell"/>
</dbReference>
<dbReference type="PROSITE" id="PS50073">
    <property type="entry name" value="COPPER_FIST_2"/>
    <property type="match status" value="1"/>
</dbReference>
<keyword evidence="7" id="KW-0539">Nucleus</keyword>
<feature type="domain" description="Copper-fist" evidence="9">
    <location>
        <begin position="1"/>
        <end position="41"/>
    </location>
</feature>
<feature type="region of interest" description="Disordered" evidence="8">
    <location>
        <begin position="762"/>
        <end position="784"/>
    </location>
</feature>
<feature type="region of interest" description="Disordered" evidence="8">
    <location>
        <begin position="380"/>
        <end position="405"/>
    </location>
</feature>
<dbReference type="GO" id="GO:0000981">
    <property type="term" value="F:DNA-binding transcription factor activity, RNA polymerase II-specific"/>
    <property type="evidence" value="ECO:0007669"/>
    <property type="project" value="TreeGrafter"/>
</dbReference>
<dbReference type="SMART" id="SM00412">
    <property type="entry name" value="Cu_FIST"/>
    <property type="match status" value="1"/>
</dbReference>
<feature type="compositionally biased region" description="Basic and acidic residues" evidence="8">
    <location>
        <begin position="774"/>
        <end position="784"/>
    </location>
</feature>
<dbReference type="SMART" id="SM01090">
    <property type="entry name" value="Copper-fist"/>
    <property type="match status" value="1"/>
</dbReference>
<feature type="region of interest" description="Disordered" evidence="8">
    <location>
        <begin position="190"/>
        <end position="243"/>
    </location>
</feature>
<evidence type="ECO:0000256" key="2">
    <source>
        <dbReference type="ARBA" id="ARBA00022723"/>
    </source>
</evidence>
<evidence type="ECO:0000259" key="9">
    <source>
        <dbReference type="PROSITE" id="PS50073"/>
    </source>
</evidence>
<dbReference type="InterPro" id="IPR036395">
    <property type="entry name" value="Cu_fist_DNA-bd_dom_sf"/>
</dbReference>
<proteinExistence type="predicted"/>
<accession>A0A2X0KNC1</accession>
<feature type="compositionally biased region" description="Low complexity" evidence="8">
    <location>
        <begin position="380"/>
        <end position="402"/>
    </location>
</feature>
<dbReference type="EMBL" id="FMWP01000052">
    <property type="protein sequence ID" value="SCZ94397.1"/>
    <property type="molecule type" value="Genomic_DNA"/>
</dbReference>
<dbReference type="Gene3D" id="3.90.430.10">
    <property type="entry name" value="Copper fist DNA-binding domain"/>
    <property type="match status" value="1"/>
</dbReference>
<feature type="region of interest" description="Disordered" evidence="8">
    <location>
        <begin position="120"/>
        <end position="172"/>
    </location>
</feature>
<feature type="region of interest" description="Disordered" evidence="8">
    <location>
        <begin position="531"/>
        <end position="560"/>
    </location>
</feature>
<evidence type="ECO:0000256" key="5">
    <source>
        <dbReference type="ARBA" id="ARBA00023015"/>
    </source>
</evidence>
<keyword evidence="5" id="KW-0805">Transcription regulation</keyword>
<keyword evidence="11" id="KW-1185">Reference proteome</keyword>
<reference evidence="11" key="1">
    <citation type="submission" date="2016-10" db="EMBL/GenBank/DDBJ databases">
        <authorList>
            <person name="Jeantristanb JTB J.-T."/>
            <person name="Ricardo R."/>
        </authorList>
    </citation>
    <scope>NUCLEOTIDE SEQUENCE [LARGE SCALE GENOMIC DNA]</scope>
</reference>
<feature type="region of interest" description="Disordered" evidence="8">
    <location>
        <begin position="641"/>
        <end position="727"/>
    </location>
</feature>
<organism evidence="10 11">
    <name type="scientific">Microbotryum saponariae</name>
    <dbReference type="NCBI Taxonomy" id="289078"/>
    <lineage>
        <taxon>Eukaryota</taxon>
        <taxon>Fungi</taxon>
        <taxon>Dikarya</taxon>
        <taxon>Basidiomycota</taxon>
        <taxon>Pucciniomycotina</taxon>
        <taxon>Microbotryomycetes</taxon>
        <taxon>Microbotryales</taxon>
        <taxon>Microbotryaceae</taxon>
        <taxon>Microbotryum</taxon>
    </lineage>
</organism>
<dbReference type="Proteomes" id="UP000249723">
    <property type="component" value="Unassembled WGS sequence"/>
</dbReference>
<feature type="compositionally biased region" description="Low complexity" evidence="8">
    <location>
        <begin position="200"/>
        <end position="223"/>
    </location>
</feature>
<dbReference type="GO" id="GO:0000978">
    <property type="term" value="F:RNA polymerase II cis-regulatory region sequence-specific DNA binding"/>
    <property type="evidence" value="ECO:0007669"/>
    <property type="project" value="TreeGrafter"/>
</dbReference>
<dbReference type="GO" id="GO:0045944">
    <property type="term" value="P:positive regulation of transcription by RNA polymerase II"/>
    <property type="evidence" value="ECO:0007669"/>
    <property type="project" value="TreeGrafter"/>
</dbReference>
<feature type="compositionally biased region" description="Basic and acidic residues" evidence="8">
    <location>
        <begin position="716"/>
        <end position="727"/>
    </location>
</feature>
<keyword evidence="6" id="KW-0804">Transcription</keyword>
<feature type="compositionally biased region" description="Acidic residues" evidence="8">
    <location>
        <begin position="650"/>
        <end position="715"/>
    </location>
</feature>
<keyword evidence="4" id="KW-0186">Copper</keyword>
<sequence length="784" mass="84844">MIIDGIKFTCETCLRGHRSANCPEAHGDRPLTEVKKKGRPKTQCSICQRHRQETNTHMKCHCSGEGKFDGAHEHDSYPTAWTDHGTTFCRICITERLPPITLPNGATELLNNPSFSLLRRNPSQVSSSSSTRSSASSTDNPHDTSTLGRKKSVSGSRKKDSTAASKPHNLAHGHEATTTHVAHTYSPYPVVGWHPPHGHSASTRASSSASSASSRKPSPSTRAESISPQPAVSPHDIKPSPSELFPQQSQVYIPAPAHIARDAPNLEPKAEEDTSDAAVERILASLDPSFWHLADSPQVPGPPPQENAIAYTPTSTKPPSHAWQMPLSVEELQNWDLMGAGTHVTPDPSVIANPNVISSENGSHPHSAFGSVNAPFQVPSSSWPSSASSSVGGNGSVVSSPSQDRPIDRWRQVTDFEANDFVDPQQGLIERTTSFEIPSNMEALSGPPFSVADAWTTTPLTQASVTFADAPVLSTRASFEETLSNQNLGGFDESSSSLRMDDRCETITPLFYEVADPFAFNFDGSAGGTGSIYGRDPHPSTSSGGYRHEHDEDFSYPSSASSTFSSAASSKAASSVDPSDDYSTAFNDFDASTPFSTEHEARSNLEIALSEFTLGRGGEGARNQQFDHDFAARSASVAAEIAARQKEMEALDQEDGSEDEEDGEGEEEEDDDEEDEEDEDEEDEDEEDEDEDGEKDEEEDGIEEEDEAEEEIEEDRQEKEAARQWRAYREEAEEAVIMLNEDGDEFTEPPLDDDSLKLGGIDVSVDGGAGTGAIKDDDRLRGGI</sequence>
<evidence type="ECO:0000256" key="3">
    <source>
        <dbReference type="ARBA" id="ARBA00022833"/>
    </source>
</evidence>
<dbReference type="STRING" id="289078.A0A2X0KNC1"/>
<dbReference type="FunFam" id="3.90.430.10:FF:000001">
    <property type="entry name" value="Copper fist DNA-binding protein"/>
    <property type="match status" value="1"/>
</dbReference>
<name>A0A2X0KNC1_9BASI</name>
<gene>
    <name evidence="10" type="ORF">BZ3500_MVSOF-1268-A1-R1_CHR12-2G03872</name>
</gene>
<protein>
    <submittedName>
        <fullName evidence="10">BZ3500_MvSof-1268-A1-R1_Chr12-2g03872 protein</fullName>
    </submittedName>
</protein>
<dbReference type="PANTHER" id="PTHR28088">
    <property type="entry name" value="TRANSCRIPTIONAL ACTIVATOR HAA1-RELATED"/>
    <property type="match status" value="1"/>
</dbReference>
<dbReference type="GO" id="GO:0005507">
    <property type="term" value="F:copper ion binding"/>
    <property type="evidence" value="ECO:0007669"/>
    <property type="project" value="InterPro"/>
</dbReference>
<evidence type="ECO:0000256" key="1">
    <source>
        <dbReference type="ARBA" id="ARBA00004123"/>
    </source>
</evidence>
<evidence type="ECO:0000313" key="10">
    <source>
        <dbReference type="EMBL" id="SCZ94397.1"/>
    </source>
</evidence>
<evidence type="ECO:0000313" key="11">
    <source>
        <dbReference type="Proteomes" id="UP000249723"/>
    </source>
</evidence>
<comment type="subcellular location">
    <subcellularLocation>
        <location evidence="1">Nucleus</location>
    </subcellularLocation>
</comment>